<protein>
    <submittedName>
        <fullName evidence="2">4-carboxymuconolactone decarboxylase</fullName>
        <ecNumber evidence="2">4.1.1.44</ecNumber>
    </submittedName>
</protein>
<dbReference type="InterPro" id="IPR052512">
    <property type="entry name" value="4CMD/NDH-1_regulator"/>
</dbReference>
<dbReference type="EMBL" id="JAHGAW010000001">
    <property type="protein sequence ID" value="MBT2185656.1"/>
    <property type="molecule type" value="Genomic_DNA"/>
</dbReference>
<feature type="domain" description="Carboxymuconolactone decarboxylase-like" evidence="1">
    <location>
        <begin position="36"/>
        <end position="117"/>
    </location>
</feature>
<comment type="caution">
    <text evidence="2">The sequence shown here is derived from an EMBL/GenBank/DDBJ whole genome shotgun (WGS) entry which is preliminary data.</text>
</comment>
<evidence type="ECO:0000259" key="1">
    <source>
        <dbReference type="Pfam" id="PF02627"/>
    </source>
</evidence>
<dbReference type="GO" id="GO:0047575">
    <property type="term" value="F:4-carboxymuconolactone decarboxylase activity"/>
    <property type="evidence" value="ECO:0007669"/>
    <property type="project" value="UniProtKB-EC"/>
</dbReference>
<dbReference type="InterPro" id="IPR029032">
    <property type="entry name" value="AhpD-like"/>
</dbReference>
<dbReference type="Pfam" id="PF02627">
    <property type="entry name" value="CMD"/>
    <property type="match status" value="1"/>
</dbReference>
<evidence type="ECO:0000313" key="3">
    <source>
        <dbReference type="Proteomes" id="UP001138757"/>
    </source>
</evidence>
<name>A0A9X1AJ70_9SPHN</name>
<sequence>MDKTMFDKGMKIRREVLGDAYVDRAVANMNDFNKPLQELVTQYCWGEVWGREGLSKRDRSMINLAMIGILNRQHELKAHIRGAINNGLSKDEIAEVLLQVGIYGGIPAAVDSFRTANEAFADLDAEKK</sequence>
<gene>
    <name evidence="2" type="primary">pcaC</name>
    <name evidence="2" type="ORF">KK488_01705</name>
</gene>
<dbReference type="InterPro" id="IPR012788">
    <property type="entry name" value="Decarb_PcaC"/>
</dbReference>
<dbReference type="Gene3D" id="1.20.1290.10">
    <property type="entry name" value="AhpD-like"/>
    <property type="match status" value="1"/>
</dbReference>
<reference evidence="2" key="1">
    <citation type="submission" date="2021-05" db="EMBL/GenBank/DDBJ databases">
        <title>Genome of Sphingobium sp. strain.</title>
        <authorList>
            <person name="Fan R."/>
        </authorList>
    </citation>
    <scope>NUCLEOTIDE SEQUENCE</scope>
    <source>
        <strain evidence="2">H33</strain>
    </source>
</reference>
<keyword evidence="3" id="KW-1185">Reference proteome</keyword>
<dbReference type="PANTHER" id="PTHR33570">
    <property type="entry name" value="4-CARBOXYMUCONOLACTONE DECARBOXYLASE FAMILY PROTEIN"/>
    <property type="match status" value="1"/>
</dbReference>
<accession>A0A9X1AJ70</accession>
<dbReference type="SUPFAM" id="SSF69118">
    <property type="entry name" value="AhpD-like"/>
    <property type="match status" value="1"/>
</dbReference>
<dbReference type="GO" id="GO:0051920">
    <property type="term" value="F:peroxiredoxin activity"/>
    <property type="evidence" value="ECO:0007669"/>
    <property type="project" value="InterPro"/>
</dbReference>
<organism evidence="2 3">
    <name type="scientific">Sphingobium nicotianae</name>
    <dbReference type="NCBI Taxonomy" id="2782607"/>
    <lineage>
        <taxon>Bacteria</taxon>
        <taxon>Pseudomonadati</taxon>
        <taxon>Pseudomonadota</taxon>
        <taxon>Alphaproteobacteria</taxon>
        <taxon>Sphingomonadales</taxon>
        <taxon>Sphingomonadaceae</taxon>
        <taxon>Sphingobium</taxon>
    </lineage>
</organism>
<dbReference type="EC" id="4.1.1.44" evidence="2"/>
<dbReference type="NCBIfam" id="TIGR02425">
    <property type="entry name" value="decarb_PcaC"/>
    <property type="match status" value="1"/>
</dbReference>
<dbReference type="RefSeq" id="WP_214621393.1">
    <property type="nucleotide sequence ID" value="NZ_JAHGAW010000001.1"/>
</dbReference>
<dbReference type="InterPro" id="IPR003779">
    <property type="entry name" value="CMD-like"/>
</dbReference>
<dbReference type="PANTHER" id="PTHR33570:SF2">
    <property type="entry name" value="CARBOXYMUCONOLACTONE DECARBOXYLASE-LIKE DOMAIN-CONTAINING PROTEIN"/>
    <property type="match status" value="1"/>
</dbReference>
<dbReference type="AlphaFoldDB" id="A0A9X1AJ70"/>
<evidence type="ECO:0000313" key="2">
    <source>
        <dbReference type="EMBL" id="MBT2185656.1"/>
    </source>
</evidence>
<proteinExistence type="predicted"/>
<keyword evidence="2" id="KW-0456">Lyase</keyword>
<dbReference type="Proteomes" id="UP001138757">
    <property type="component" value="Unassembled WGS sequence"/>
</dbReference>